<feature type="non-terminal residue" evidence="2">
    <location>
        <position position="1"/>
    </location>
</feature>
<dbReference type="Gene3D" id="2.30.110.10">
    <property type="entry name" value="Electron Transport, Fmn-binding Protein, Chain A"/>
    <property type="match status" value="1"/>
</dbReference>
<proteinExistence type="predicted"/>
<protein>
    <submittedName>
        <fullName evidence="2">NADH-dependent FMN reductase</fullName>
    </submittedName>
</protein>
<dbReference type="GO" id="GO:0010181">
    <property type="term" value="F:FMN binding"/>
    <property type="evidence" value="ECO:0007669"/>
    <property type="project" value="InterPro"/>
</dbReference>
<evidence type="ECO:0000259" key="1">
    <source>
        <dbReference type="Pfam" id="PF01613"/>
    </source>
</evidence>
<dbReference type="Pfam" id="PF01613">
    <property type="entry name" value="Flavin_Reduct"/>
    <property type="match status" value="1"/>
</dbReference>
<feature type="domain" description="Flavin reductase like" evidence="1">
    <location>
        <begin position="2"/>
        <end position="35"/>
    </location>
</feature>
<dbReference type="GO" id="GO:0016646">
    <property type="term" value="F:oxidoreductase activity, acting on the CH-NH group of donors, NAD or NADP as acceptor"/>
    <property type="evidence" value="ECO:0007669"/>
    <property type="project" value="UniProtKB-ARBA"/>
</dbReference>
<dbReference type="SUPFAM" id="SSF50475">
    <property type="entry name" value="FMN-binding split barrel"/>
    <property type="match status" value="1"/>
</dbReference>
<dbReference type="Proteomes" id="UP000240608">
    <property type="component" value="Unassembled WGS sequence"/>
</dbReference>
<sequence length="37" mass="4165">VDKGDHTIFIGEVVNVGVRNTDAEPLMEWETDYHYGG</sequence>
<evidence type="ECO:0000313" key="3">
    <source>
        <dbReference type="Proteomes" id="UP000240608"/>
    </source>
</evidence>
<comment type="caution">
    <text evidence="2">The sequence shown here is derived from an EMBL/GenBank/DDBJ whole genome shotgun (WGS) entry which is preliminary data.</text>
</comment>
<name>A0A2T4DD15_9BACT</name>
<accession>A0A2T4DD15</accession>
<gene>
    <name evidence="2" type="ORF">C9994_15050</name>
</gene>
<organism evidence="2 3">
    <name type="scientific">Marivirga lumbricoides</name>
    <dbReference type="NCBI Taxonomy" id="1046115"/>
    <lineage>
        <taxon>Bacteria</taxon>
        <taxon>Pseudomonadati</taxon>
        <taxon>Bacteroidota</taxon>
        <taxon>Cytophagia</taxon>
        <taxon>Cytophagales</taxon>
        <taxon>Marivirgaceae</taxon>
        <taxon>Marivirga</taxon>
    </lineage>
</organism>
<dbReference type="InterPro" id="IPR012349">
    <property type="entry name" value="Split_barrel_FMN-bd"/>
</dbReference>
<dbReference type="InterPro" id="IPR002563">
    <property type="entry name" value="Flavin_Rdtase-like_dom"/>
</dbReference>
<dbReference type="AlphaFoldDB" id="A0A2T4DD15"/>
<evidence type="ECO:0000313" key="2">
    <source>
        <dbReference type="EMBL" id="PTB91736.1"/>
    </source>
</evidence>
<reference evidence="2 3" key="1">
    <citation type="submission" date="2018-03" db="EMBL/GenBank/DDBJ databases">
        <title>Cross-interface Injection: A General Nanoliter Liquid Handling Method Applied to Single Cells Genome Amplification Automated Nanoliter Liquid Handling Applied to Single Cell Multiple Displacement Amplification.</title>
        <authorList>
            <person name="Yun J."/>
            <person name="Xu P."/>
            <person name="Xu J."/>
            <person name="Dai X."/>
            <person name="Wang Y."/>
            <person name="Zheng X."/>
            <person name="Cao C."/>
            <person name="Yi Q."/>
            <person name="Zhu Y."/>
            <person name="Wang L."/>
            <person name="Dong Z."/>
            <person name="Huang Y."/>
            <person name="Huang L."/>
            <person name="Du W."/>
        </authorList>
    </citation>
    <scope>NUCLEOTIDE SEQUENCE [LARGE SCALE GENOMIC DNA]</scope>
    <source>
        <strain evidence="2 3">Z-D1-2</strain>
    </source>
</reference>
<dbReference type="EMBL" id="PYVU01000316">
    <property type="protein sequence ID" value="PTB91736.1"/>
    <property type="molecule type" value="Genomic_DNA"/>
</dbReference>